<comment type="similarity">
    <text evidence="1">Belongs to the CIA30 family.</text>
</comment>
<dbReference type="AlphaFoldDB" id="A0A9P4H9T6"/>
<dbReference type="GO" id="GO:0051082">
    <property type="term" value="F:unfolded protein binding"/>
    <property type="evidence" value="ECO:0007669"/>
    <property type="project" value="TreeGrafter"/>
</dbReference>
<dbReference type="InterPro" id="IPR013857">
    <property type="entry name" value="NADH-UbQ_OxRdtase-assoc_prot30"/>
</dbReference>
<feature type="transmembrane region" description="Helical" evidence="2">
    <location>
        <begin position="210"/>
        <end position="230"/>
    </location>
</feature>
<protein>
    <submittedName>
        <fullName evidence="4">CIA30 family protein</fullName>
    </submittedName>
</protein>
<dbReference type="Pfam" id="PF08547">
    <property type="entry name" value="CIA30"/>
    <property type="match status" value="1"/>
</dbReference>
<dbReference type="EMBL" id="ML978193">
    <property type="protein sequence ID" value="KAF2030162.1"/>
    <property type="molecule type" value="Genomic_DNA"/>
</dbReference>
<organism evidence="4 5">
    <name type="scientific">Setomelanomma holmii</name>
    <dbReference type="NCBI Taxonomy" id="210430"/>
    <lineage>
        <taxon>Eukaryota</taxon>
        <taxon>Fungi</taxon>
        <taxon>Dikarya</taxon>
        <taxon>Ascomycota</taxon>
        <taxon>Pezizomycotina</taxon>
        <taxon>Dothideomycetes</taxon>
        <taxon>Pleosporomycetidae</taxon>
        <taxon>Pleosporales</taxon>
        <taxon>Pleosporineae</taxon>
        <taxon>Phaeosphaeriaceae</taxon>
        <taxon>Setomelanomma</taxon>
    </lineage>
</organism>
<sequence length="255" mass="28279">MSKSTSLDLFGASQPWTASEWTSSDDRVRGGASQSYLTPSSAADSAHFHGNLDIKTLGGAGFASQRTTGEDKTWDLSAYDGILLELGKSDGKKYTFLIKDELLGVDEGGREMSTVSWEYDFTDATAEGLYIPWSQLKPTYRGKPKEDAEPLKLKNVKRFSIMSRSFFGEQEGDFSLTIKSIKAVSQSSDDLESGVARGSNQAWNWKDSNLVGLGVILSTTWAICFGFCWWRGIDTSFMTFSRWWRVTGRKGFGRA</sequence>
<gene>
    <name evidence="4" type="ORF">EK21DRAFT_66249</name>
</gene>
<keyword evidence="2" id="KW-0472">Membrane</keyword>
<dbReference type="Proteomes" id="UP000799777">
    <property type="component" value="Unassembled WGS sequence"/>
</dbReference>
<comment type="caution">
    <text evidence="4">The sequence shown here is derived from an EMBL/GenBank/DDBJ whole genome shotgun (WGS) entry which is preliminary data.</text>
</comment>
<proteinExistence type="inferred from homology"/>
<name>A0A9P4H9T6_9PLEO</name>
<keyword evidence="2" id="KW-0812">Transmembrane</keyword>
<dbReference type="InterPro" id="IPR039131">
    <property type="entry name" value="NDUFAF1"/>
</dbReference>
<feature type="domain" description="NADH:ubiquinone oxidoreductase intermediate-associated protein 30" evidence="3">
    <location>
        <begin position="14"/>
        <end position="178"/>
    </location>
</feature>
<keyword evidence="5" id="KW-1185">Reference proteome</keyword>
<dbReference type="SUPFAM" id="SSF49785">
    <property type="entry name" value="Galactose-binding domain-like"/>
    <property type="match status" value="1"/>
</dbReference>
<evidence type="ECO:0000256" key="1">
    <source>
        <dbReference type="ARBA" id="ARBA00007884"/>
    </source>
</evidence>
<evidence type="ECO:0000259" key="3">
    <source>
        <dbReference type="Pfam" id="PF08547"/>
    </source>
</evidence>
<reference evidence="4" key="1">
    <citation type="journal article" date="2020" name="Stud. Mycol.">
        <title>101 Dothideomycetes genomes: a test case for predicting lifestyles and emergence of pathogens.</title>
        <authorList>
            <person name="Haridas S."/>
            <person name="Albert R."/>
            <person name="Binder M."/>
            <person name="Bloem J."/>
            <person name="Labutti K."/>
            <person name="Salamov A."/>
            <person name="Andreopoulos B."/>
            <person name="Baker S."/>
            <person name="Barry K."/>
            <person name="Bills G."/>
            <person name="Bluhm B."/>
            <person name="Cannon C."/>
            <person name="Castanera R."/>
            <person name="Culley D."/>
            <person name="Daum C."/>
            <person name="Ezra D."/>
            <person name="Gonzalez J."/>
            <person name="Henrissat B."/>
            <person name="Kuo A."/>
            <person name="Liang C."/>
            <person name="Lipzen A."/>
            <person name="Lutzoni F."/>
            <person name="Magnuson J."/>
            <person name="Mondo S."/>
            <person name="Nolan M."/>
            <person name="Ohm R."/>
            <person name="Pangilinan J."/>
            <person name="Park H.-J."/>
            <person name="Ramirez L."/>
            <person name="Alfaro M."/>
            <person name="Sun H."/>
            <person name="Tritt A."/>
            <person name="Yoshinaga Y."/>
            <person name="Zwiers L.-H."/>
            <person name="Turgeon B."/>
            <person name="Goodwin S."/>
            <person name="Spatafora J."/>
            <person name="Crous P."/>
            <person name="Grigoriev I."/>
        </authorList>
    </citation>
    <scope>NUCLEOTIDE SEQUENCE</scope>
    <source>
        <strain evidence="4">CBS 110217</strain>
    </source>
</reference>
<dbReference type="PANTHER" id="PTHR13194">
    <property type="entry name" value="COMPLEX I INTERMEDIATE-ASSOCIATED PROTEIN 30"/>
    <property type="match status" value="1"/>
</dbReference>
<evidence type="ECO:0000313" key="5">
    <source>
        <dbReference type="Proteomes" id="UP000799777"/>
    </source>
</evidence>
<dbReference type="InterPro" id="IPR008979">
    <property type="entry name" value="Galactose-bd-like_sf"/>
</dbReference>
<dbReference type="OrthoDB" id="426386at2759"/>
<accession>A0A9P4H9T6</accession>
<evidence type="ECO:0000256" key="2">
    <source>
        <dbReference type="SAM" id="Phobius"/>
    </source>
</evidence>
<evidence type="ECO:0000313" key="4">
    <source>
        <dbReference type="EMBL" id="KAF2030162.1"/>
    </source>
</evidence>
<dbReference type="GO" id="GO:0010257">
    <property type="term" value="P:NADH dehydrogenase complex assembly"/>
    <property type="evidence" value="ECO:0007669"/>
    <property type="project" value="TreeGrafter"/>
</dbReference>
<keyword evidence="2" id="KW-1133">Transmembrane helix</keyword>
<dbReference type="PANTHER" id="PTHR13194:SF19">
    <property type="entry name" value="NAD(P)-BINDING ROSSMANN-FOLD SUPERFAMILY PROTEIN"/>
    <property type="match status" value="1"/>
</dbReference>